<accession>A0AAV7USU6</accession>
<gene>
    <name evidence="2" type="ORF">NDU88_001002</name>
</gene>
<evidence type="ECO:0000256" key="1">
    <source>
        <dbReference type="SAM" id="MobiDB-lite"/>
    </source>
</evidence>
<dbReference type="AlphaFoldDB" id="A0AAV7USU6"/>
<keyword evidence="3" id="KW-1185">Reference proteome</keyword>
<dbReference type="Proteomes" id="UP001066276">
    <property type="component" value="Chromosome 2_2"/>
</dbReference>
<reference evidence="2" key="1">
    <citation type="journal article" date="2022" name="bioRxiv">
        <title>Sequencing and chromosome-scale assembly of the giantPleurodeles waltlgenome.</title>
        <authorList>
            <person name="Brown T."/>
            <person name="Elewa A."/>
            <person name="Iarovenko S."/>
            <person name="Subramanian E."/>
            <person name="Araus A.J."/>
            <person name="Petzold A."/>
            <person name="Susuki M."/>
            <person name="Suzuki K.-i.T."/>
            <person name="Hayashi T."/>
            <person name="Toyoda A."/>
            <person name="Oliveira C."/>
            <person name="Osipova E."/>
            <person name="Leigh N.D."/>
            <person name="Simon A."/>
            <person name="Yun M.H."/>
        </authorList>
    </citation>
    <scope>NUCLEOTIDE SEQUENCE</scope>
    <source>
        <strain evidence="2">20211129_DDA</strain>
        <tissue evidence="2">Liver</tissue>
    </source>
</reference>
<organism evidence="2 3">
    <name type="scientific">Pleurodeles waltl</name>
    <name type="common">Iberian ribbed newt</name>
    <dbReference type="NCBI Taxonomy" id="8319"/>
    <lineage>
        <taxon>Eukaryota</taxon>
        <taxon>Metazoa</taxon>
        <taxon>Chordata</taxon>
        <taxon>Craniata</taxon>
        <taxon>Vertebrata</taxon>
        <taxon>Euteleostomi</taxon>
        <taxon>Amphibia</taxon>
        <taxon>Batrachia</taxon>
        <taxon>Caudata</taxon>
        <taxon>Salamandroidea</taxon>
        <taxon>Salamandridae</taxon>
        <taxon>Pleurodelinae</taxon>
        <taxon>Pleurodeles</taxon>
    </lineage>
</organism>
<proteinExistence type="predicted"/>
<sequence>MPGRPSSHKNTGKPARELLFSEALLQAKEVPPLTATQPSATHQEMAHPAQEPTMDHILQEISAVDRRLEGMDSAMVSMAAETKSIRTEIASFQTCVLG</sequence>
<name>A0AAV7USU6_PLEWA</name>
<dbReference type="EMBL" id="JANPWB010000004">
    <property type="protein sequence ID" value="KAJ1191686.1"/>
    <property type="molecule type" value="Genomic_DNA"/>
</dbReference>
<evidence type="ECO:0000313" key="3">
    <source>
        <dbReference type="Proteomes" id="UP001066276"/>
    </source>
</evidence>
<comment type="caution">
    <text evidence="2">The sequence shown here is derived from an EMBL/GenBank/DDBJ whole genome shotgun (WGS) entry which is preliminary data.</text>
</comment>
<evidence type="ECO:0000313" key="2">
    <source>
        <dbReference type="EMBL" id="KAJ1191686.1"/>
    </source>
</evidence>
<feature type="region of interest" description="Disordered" evidence="1">
    <location>
        <begin position="28"/>
        <end position="53"/>
    </location>
</feature>
<protein>
    <submittedName>
        <fullName evidence="2">Uncharacterized protein</fullName>
    </submittedName>
</protein>